<dbReference type="KEGG" id="osu:NT6N_06020"/>
<dbReference type="AlphaFoldDB" id="A0AAT9FHU6"/>
<proteinExistence type="predicted"/>
<name>A0AAT9FHU6_9BACT</name>
<gene>
    <name evidence="1" type="ORF">NT6N_06020</name>
</gene>
<evidence type="ECO:0000313" key="1">
    <source>
        <dbReference type="EMBL" id="BDS05562.1"/>
    </source>
</evidence>
<protein>
    <submittedName>
        <fullName evidence="1">Uncharacterized protein</fullName>
    </submittedName>
</protein>
<dbReference type="EMBL" id="AP026866">
    <property type="protein sequence ID" value="BDS05562.1"/>
    <property type="molecule type" value="Genomic_DNA"/>
</dbReference>
<accession>A0AAT9FHU6</accession>
<sequence length="77" mass="8637">MFASELVPSPIWGSPSYNIDDEIYISPSLTVYQFGGKWHVHCLLALAGRMLLTNPIYTNAKKTIQNYNQEGCQKIGC</sequence>
<organism evidence="1">
    <name type="scientific">Oceaniferula spumae</name>
    <dbReference type="NCBI Taxonomy" id="2979115"/>
    <lineage>
        <taxon>Bacteria</taxon>
        <taxon>Pseudomonadati</taxon>
        <taxon>Verrucomicrobiota</taxon>
        <taxon>Verrucomicrobiia</taxon>
        <taxon>Verrucomicrobiales</taxon>
        <taxon>Verrucomicrobiaceae</taxon>
        <taxon>Oceaniferula</taxon>
    </lineage>
</organism>
<reference evidence="1" key="1">
    <citation type="submission" date="2024-07" db="EMBL/GenBank/DDBJ databases">
        <title>Complete genome sequence of Verrucomicrobiaceae bacterium NT6N.</title>
        <authorList>
            <person name="Huang C."/>
            <person name="Takami H."/>
            <person name="Hamasaki K."/>
        </authorList>
    </citation>
    <scope>NUCLEOTIDE SEQUENCE</scope>
    <source>
        <strain evidence="1">NT6N</strain>
    </source>
</reference>